<evidence type="ECO:0000313" key="5">
    <source>
        <dbReference type="Proteomes" id="UP001500171"/>
    </source>
</evidence>
<keyword evidence="5" id="KW-1185">Reference proteome</keyword>
<dbReference type="SUPFAM" id="SSF55729">
    <property type="entry name" value="Acyl-CoA N-acyltransferases (Nat)"/>
    <property type="match status" value="1"/>
</dbReference>
<dbReference type="PANTHER" id="PTHR43072">
    <property type="entry name" value="N-ACETYLTRANSFERASE"/>
    <property type="match status" value="1"/>
</dbReference>
<keyword evidence="2" id="KW-0012">Acyltransferase</keyword>
<evidence type="ECO:0000313" key="4">
    <source>
        <dbReference type="EMBL" id="GAA5107986.1"/>
    </source>
</evidence>
<organism evidence="4 5">
    <name type="scientific">Orbus sasakiae</name>
    <dbReference type="NCBI Taxonomy" id="1078475"/>
    <lineage>
        <taxon>Bacteria</taxon>
        <taxon>Pseudomonadati</taxon>
        <taxon>Pseudomonadota</taxon>
        <taxon>Gammaproteobacteria</taxon>
        <taxon>Orbales</taxon>
        <taxon>Orbaceae</taxon>
        <taxon>Orbus</taxon>
    </lineage>
</organism>
<name>A0ABP9N4V9_9GAMM</name>
<dbReference type="Proteomes" id="UP001500171">
    <property type="component" value="Unassembled WGS sequence"/>
</dbReference>
<evidence type="ECO:0000256" key="1">
    <source>
        <dbReference type="ARBA" id="ARBA00022679"/>
    </source>
</evidence>
<dbReference type="Pfam" id="PF00583">
    <property type="entry name" value="Acetyltransf_1"/>
    <property type="match status" value="1"/>
</dbReference>
<dbReference type="PROSITE" id="PS51186">
    <property type="entry name" value="GNAT"/>
    <property type="match status" value="1"/>
</dbReference>
<accession>A0ABP9N4V9</accession>
<sequence length="167" mass="19220">MNSAISFADAKLTDLPFIVEVYNQTIASRMVTADLQPIDTDSRINWLNAHNQTTRPLWIIKYHGKDCGWISLSTFYGRAAYDKTVEMSVYIALDFRAKKIGQYSIEKIQQHARQHGIETVLSYIFRHNNPSIHLFTKLGYQQWGMLPEVAELDGVKRDLVILGKKLF</sequence>
<evidence type="ECO:0000259" key="3">
    <source>
        <dbReference type="PROSITE" id="PS51186"/>
    </source>
</evidence>
<protein>
    <submittedName>
        <fullName evidence="4">GNAT family N-acetyltransferase</fullName>
    </submittedName>
</protein>
<dbReference type="RefSeq" id="WP_345489383.1">
    <property type="nucleotide sequence ID" value="NZ_BAABHY010000001.1"/>
</dbReference>
<evidence type="ECO:0000256" key="2">
    <source>
        <dbReference type="ARBA" id="ARBA00023315"/>
    </source>
</evidence>
<feature type="domain" description="N-acetyltransferase" evidence="3">
    <location>
        <begin position="5"/>
        <end position="158"/>
    </location>
</feature>
<dbReference type="EMBL" id="BAABHY010000001">
    <property type="protein sequence ID" value="GAA5107986.1"/>
    <property type="molecule type" value="Genomic_DNA"/>
</dbReference>
<dbReference type="PANTHER" id="PTHR43072:SF23">
    <property type="entry name" value="UPF0039 PROTEIN C11D3.02C"/>
    <property type="match status" value="1"/>
</dbReference>
<gene>
    <name evidence="4" type="ORF">GCM10023211_09720</name>
</gene>
<comment type="caution">
    <text evidence="4">The sequence shown here is derived from an EMBL/GenBank/DDBJ whole genome shotgun (WGS) entry which is preliminary data.</text>
</comment>
<keyword evidence="1" id="KW-0808">Transferase</keyword>
<dbReference type="InterPro" id="IPR000182">
    <property type="entry name" value="GNAT_dom"/>
</dbReference>
<proteinExistence type="predicted"/>
<dbReference type="InterPro" id="IPR016181">
    <property type="entry name" value="Acyl_CoA_acyltransferase"/>
</dbReference>
<reference evidence="5" key="1">
    <citation type="journal article" date="2019" name="Int. J. Syst. Evol. Microbiol.">
        <title>The Global Catalogue of Microorganisms (GCM) 10K type strain sequencing project: providing services to taxonomists for standard genome sequencing and annotation.</title>
        <authorList>
            <consortium name="The Broad Institute Genomics Platform"/>
            <consortium name="The Broad Institute Genome Sequencing Center for Infectious Disease"/>
            <person name="Wu L."/>
            <person name="Ma J."/>
        </authorList>
    </citation>
    <scope>NUCLEOTIDE SEQUENCE [LARGE SCALE GENOMIC DNA]</scope>
    <source>
        <strain evidence="5">JCM 18050</strain>
    </source>
</reference>
<dbReference type="Gene3D" id="3.40.630.30">
    <property type="match status" value="1"/>
</dbReference>